<dbReference type="Gene3D" id="3.40.1110.10">
    <property type="entry name" value="Calcium-transporting ATPase, cytoplasmic domain N"/>
    <property type="match status" value="1"/>
</dbReference>
<keyword evidence="7 15" id="KW-0479">Metal-binding</keyword>
<dbReference type="SUPFAM" id="SSF56784">
    <property type="entry name" value="HAD-like"/>
    <property type="match status" value="1"/>
</dbReference>
<keyword evidence="6 15" id="KW-0812">Transmembrane</keyword>
<dbReference type="RefSeq" id="WP_053551115.1">
    <property type="nucleotide sequence ID" value="NZ_CP010802.1"/>
</dbReference>
<dbReference type="PRINTS" id="PR00120">
    <property type="entry name" value="HATPASE"/>
</dbReference>
<feature type="transmembrane region" description="Helical" evidence="15">
    <location>
        <begin position="239"/>
        <end position="260"/>
    </location>
</feature>
<dbReference type="SUPFAM" id="SSF81665">
    <property type="entry name" value="Calcium ATPase, transmembrane domain M"/>
    <property type="match status" value="1"/>
</dbReference>
<keyword evidence="18" id="KW-1185">Reference proteome</keyword>
<dbReference type="GO" id="GO:0016887">
    <property type="term" value="F:ATP hydrolysis activity"/>
    <property type="evidence" value="ECO:0007669"/>
    <property type="project" value="InterPro"/>
</dbReference>
<protein>
    <submittedName>
        <fullName evidence="17">ATPase</fullName>
    </submittedName>
</protein>
<evidence type="ECO:0000256" key="3">
    <source>
        <dbReference type="ARBA" id="ARBA00022448"/>
    </source>
</evidence>
<dbReference type="AlphaFoldDB" id="A0A0M5IL99"/>
<accession>A0A0M5IL99</accession>
<dbReference type="InterPro" id="IPR008250">
    <property type="entry name" value="ATPase_P-typ_transduc_dom_A_sf"/>
</dbReference>
<evidence type="ECO:0000256" key="11">
    <source>
        <dbReference type="ARBA" id="ARBA00022967"/>
    </source>
</evidence>
<dbReference type="Gene3D" id="3.30.70.100">
    <property type="match status" value="1"/>
</dbReference>
<dbReference type="PANTHER" id="PTHR43520">
    <property type="entry name" value="ATP7, ISOFORM B"/>
    <property type="match status" value="1"/>
</dbReference>
<dbReference type="SMART" id="SM00746">
    <property type="entry name" value="TRASH"/>
    <property type="match status" value="1"/>
</dbReference>
<dbReference type="InterPro" id="IPR018303">
    <property type="entry name" value="ATPase_P-typ_P_site"/>
</dbReference>
<dbReference type="PANTHER" id="PTHR43520:SF5">
    <property type="entry name" value="CATION-TRANSPORTING P-TYPE ATPASE-RELATED"/>
    <property type="match status" value="1"/>
</dbReference>
<sequence length="797" mass="84191">MSTDSCHHCRLPIPPADAIIDRIDGQELRFCCQGCRSVYRIISGAGLGTYYEKRQLSRSGLPAGTVQDTYDDAYLSGFVSERHGKGELSFLIEGIRCASCVWLVERYVGSLAGVSEIRLNYGTHRGRVVFDPLAVSPGAIFAAVARLGYTPRPFSYDAARQAEEREQRTTLIRFGTACFLSMQLMGYSLALYAGYFQGIDPASRTLMQYFAALVTTPVVFYSGWPFLRGALRSLRTRTANMDLLIALGVLSAYGASLFALYGGGEVYFDTAAMIVTLILAGRLFEGSARRRAASGVDRLLRLTPEIAHREIGTTTEVVATGSLRIGDILLVRPGERLPVDGTILAGSTEIDEAAVSGEPLPVLRIAGDPVTAGTLNLSASVRVQVTAPAADSFVARVARLVEEAQSRRAPVQRLADRVAALFVPLVVLVAGATFSYWIWAAGTVDPLLAAVAVLVIACPCALGLATPTAVLVATGASAERGILFRGGDVLEGTARLTLAAFDKTGTLTEGKPKIAAIRPLAGSEEDLLNLVARAEGGSNHPLAKCIVAEARRRGLESGDGGGIRTLPGLGVELDLEEGMLRVGSRRFLQQAGIGGMDPFSGEALTEIHAALGDRYLGSILCEDTLRPEAADAVARLRRLGIGTAILTGDTVEAARSIGDRLGIDEVHGALSPGDKAEWVKNAMARGERVLMVGDGINDAPALSEADVGCAMAGGTDIALETSDLVLTRPDLTTLVAGVEVARRTLGIIRQNLFWAFAYNILALPLAAAGELAPIHAAAAMAASSICVVGNSLRLKNL</sequence>
<evidence type="ECO:0000256" key="8">
    <source>
        <dbReference type="ARBA" id="ARBA00022741"/>
    </source>
</evidence>
<keyword evidence="5" id="KW-0597">Phosphoprotein</keyword>
<keyword evidence="9 15" id="KW-0067">ATP-binding</keyword>
<dbReference type="Pfam" id="PF12156">
    <property type="entry name" value="ATPase-cat_bd"/>
    <property type="match status" value="1"/>
</dbReference>
<dbReference type="GO" id="GO:0055070">
    <property type="term" value="P:copper ion homeostasis"/>
    <property type="evidence" value="ECO:0007669"/>
    <property type="project" value="TreeGrafter"/>
</dbReference>
<dbReference type="SUPFAM" id="SSF55008">
    <property type="entry name" value="HMA, heavy metal-associated domain"/>
    <property type="match status" value="1"/>
</dbReference>
<reference evidence="17 18" key="1">
    <citation type="submission" date="2015-07" db="EMBL/GenBank/DDBJ databases">
        <title>Isolation and Genomic Characterization of a Novel Halophilic Metal-Reducing Deltaproteobacterium from the Deep Subsurface.</title>
        <authorList>
            <person name="Badalamenti J.P."/>
            <person name="Summers Z.M."/>
            <person name="Gralnick J.A."/>
            <person name="Bond D.R."/>
        </authorList>
    </citation>
    <scope>NUCLEOTIDE SEQUENCE [LARGE SCALE GENOMIC DNA]</scope>
    <source>
        <strain evidence="17 18">WTL</strain>
    </source>
</reference>
<evidence type="ECO:0000259" key="16">
    <source>
        <dbReference type="PROSITE" id="PS50846"/>
    </source>
</evidence>
<dbReference type="InterPro" id="IPR023298">
    <property type="entry name" value="ATPase_P-typ_TM_dom_sf"/>
</dbReference>
<evidence type="ECO:0000313" key="17">
    <source>
        <dbReference type="EMBL" id="ALC17081.1"/>
    </source>
</evidence>
<evidence type="ECO:0000256" key="4">
    <source>
        <dbReference type="ARBA" id="ARBA00022475"/>
    </source>
</evidence>
<keyword evidence="12 15" id="KW-1133">Transmembrane helix</keyword>
<dbReference type="GO" id="GO:0005524">
    <property type="term" value="F:ATP binding"/>
    <property type="evidence" value="ECO:0007669"/>
    <property type="project" value="UniProtKB-UniRule"/>
</dbReference>
<dbReference type="PROSITE" id="PS00154">
    <property type="entry name" value="ATPASE_E1_E2"/>
    <property type="match status" value="1"/>
</dbReference>
<dbReference type="STRING" id="1603606.DSOUD_2318"/>
<dbReference type="GO" id="GO:0043682">
    <property type="term" value="F:P-type divalent copper transporter activity"/>
    <property type="evidence" value="ECO:0007669"/>
    <property type="project" value="TreeGrafter"/>
</dbReference>
<keyword evidence="11" id="KW-1278">Translocase</keyword>
<evidence type="ECO:0000256" key="10">
    <source>
        <dbReference type="ARBA" id="ARBA00022842"/>
    </source>
</evidence>
<feature type="transmembrane region" description="Helical" evidence="15">
    <location>
        <begin position="207"/>
        <end position="227"/>
    </location>
</feature>
<dbReference type="InterPro" id="IPR021993">
    <property type="entry name" value="ATPase-cat-bd"/>
</dbReference>
<dbReference type="OrthoDB" id="9759222at2"/>
<dbReference type="InterPro" id="IPR001757">
    <property type="entry name" value="P_typ_ATPase"/>
</dbReference>
<dbReference type="InterPro" id="IPR006121">
    <property type="entry name" value="HMA_dom"/>
</dbReference>
<gene>
    <name evidence="17" type="ORF">DSOUD_2318</name>
</gene>
<dbReference type="CDD" id="cd00371">
    <property type="entry name" value="HMA"/>
    <property type="match status" value="1"/>
</dbReference>
<dbReference type="PROSITE" id="PS01229">
    <property type="entry name" value="COF_2"/>
    <property type="match status" value="1"/>
</dbReference>
<keyword evidence="8 15" id="KW-0547">Nucleotide-binding</keyword>
<evidence type="ECO:0000313" key="18">
    <source>
        <dbReference type="Proteomes" id="UP000057158"/>
    </source>
</evidence>
<dbReference type="PRINTS" id="PR00119">
    <property type="entry name" value="CATATPASE"/>
</dbReference>
<dbReference type="NCBIfam" id="TIGR01494">
    <property type="entry name" value="ATPase_P-type"/>
    <property type="match status" value="2"/>
</dbReference>
<evidence type="ECO:0000256" key="12">
    <source>
        <dbReference type="ARBA" id="ARBA00022989"/>
    </source>
</evidence>
<dbReference type="Pfam" id="PF00403">
    <property type="entry name" value="HMA"/>
    <property type="match status" value="1"/>
</dbReference>
<dbReference type="InterPro" id="IPR011017">
    <property type="entry name" value="TRASH_dom"/>
</dbReference>
<comment type="similarity">
    <text evidence="2 15">Belongs to the cation transport ATPase (P-type) (TC 3.A.3) family. Type IB subfamily.</text>
</comment>
<name>A0A0M5IL99_9BACT</name>
<feature type="transmembrane region" description="Helical" evidence="15">
    <location>
        <begin position="418"/>
        <end position="441"/>
    </location>
</feature>
<feature type="transmembrane region" description="Helical" evidence="15">
    <location>
        <begin position="170"/>
        <end position="195"/>
    </location>
</feature>
<dbReference type="NCBIfam" id="TIGR01511">
    <property type="entry name" value="ATPase-IB1_Cu"/>
    <property type="match status" value="1"/>
</dbReference>
<keyword evidence="3" id="KW-0813">Transport</keyword>
<feature type="transmembrane region" description="Helical" evidence="15">
    <location>
        <begin position="447"/>
        <end position="473"/>
    </location>
</feature>
<proteinExistence type="inferred from homology"/>
<dbReference type="Proteomes" id="UP000057158">
    <property type="component" value="Chromosome"/>
</dbReference>
<evidence type="ECO:0000256" key="6">
    <source>
        <dbReference type="ARBA" id="ARBA00022692"/>
    </source>
</evidence>
<feature type="transmembrane region" description="Helical" evidence="15">
    <location>
        <begin position="752"/>
        <end position="768"/>
    </location>
</feature>
<evidence type="ECO:0000256" key="13">
    <source>
        <dbReference type="ARBA" id="ARBA00023065"/>
    </source>
</evidence>
<dbReference type="InterPro" id="IPR027256">
    <property type="entry name" value="P-typ_ATPase_IB"/>
</dbReference>
<dbReference type="Gene3D" id="2.70.150.10">
    <property type="entry name" value="Calcium-transporting ATPase, cytoplasmic transduction domain A"/>
    <property type="match status" value="1"/>
</dbReference>
<dbReference type="Pfam" id="PF00702">
    <property type="entry name" value="Hydrolase"/>
    <property type="match status" value="1"/>
</dbReference>
<evidence type="ECO:0000256" key="1">
    <source>
        <dbReference type="ARBA" id="ARBA00004651"/>
    </source>
</evidence>
<evidence type="ECO:0000256" key="14">
    <source>
        <dbReference type="ARBA" id="ARBA00023136"/>
    </source>
</evidence>
<dbReference type="NCBIfam" id="TIGR01525">
    <property type="entry name" value="ATPase-IB_hvy"/>
    <property type="match status" value="1"/>
</dbReference>
<dbReference type="EMBL" id="CP010802">
    <property type="protein sequence ID" value="ALC17081.1"/>
    <property type="molecule type" value="Genomic_DNA"/>
</dbReference>
<dbReference type="InterPro" id="IPR059000">
    <property type="entry name" value="ATPase_P-type_domA"/>
</dbReference>
<comment type="subcellular location">
    <subcellularLocation>
        <location evidence="1">Cell membrane</location>
        <topology evidence="1">Multi-pass membrane protein</topology>
    </subcellularLocation>
</comment>
<evidence type="ECO:0000256" key="15">
    <source>
        <dbReference type="RuleBase" id="RU362081"/>
    </source>
</evidence>
<keyword evidence="13" id="KW-0406">Ion transport</keyword>
<keyword evidence="14 15" id="KW-0472">Membrane</keyword>
<evidence type="ECO:0000256" key="7">
    <source>
        <dbReference type="ARBA" id="ARBA00022723"/>
    </source>
</evidence>
<dbReference type="GO" id="GO:0005886">
    <property type="term" value="C:plasma membrane"/>
    <property type="evidence" value="ECO:0007669"/>
    <property type="project" value="UniProtKB-SubCell"/>
</dbReference>
<dbReference type="Pfam" id="PF00122">
    <property type="entry name" value="E1-E2_ATPase"/>
    <property type="match status" value="1"/>
</dbReference>
<keyword evidence="10" id="KW-0460">Magnesium</keyword>
<evidence type="ECO:0000256" key="2">
    <source>
        <dbReference type="ARBA" id="ARBA00006024"/>
    </source>
</evidence>
<dbReference type="GO" id="GO:0005507">
    <property type="term" value="F:copper ion binding"/>
    <property type="evidence" value="ECO:0007669"/>
    <property type="project" value="TreeGrafter"/>
</dbReference>
<dbReference type="InterPro" id="IPR023299">
    <property type="entry name" value="ATPase_P-typ_cyto_dom_N"/>
</dbReference>
<keyword evidence="4 15" id="KW-1003">Cell membrane</keyword>
<evidence type="ECO:0000256" key="9">
    <source>
        <dbReference type="ARBA" id="ARBA00022840"/>
    </source>
</evidence>
<dbReference type="KEGG" id="des:DSOUD_2318"/>
<evidence type="ECO:0000256" key="5">
    <source>
        <dbReference type="ARBA" id="ARBA00022553"/>
    </source>
</evidence>
<dbReference type="InterPro" id="IPR036163">
    <property type="entry name" value="HMA_dom_sf"/>
</dbReference>
<dbReference type="SUPFAM" id="SSF81653">
    <property type="entry name" value="Calcium ATPase, transduction domain A"/>
    <property type="match status" value="1"/>
</dbReference>
<dbReference type="PATRIC" id="fig|1603606.3.peg.2508"/>
<organism evidence="17 18">
    <name type="scientific">Desulfuromonas soudanensis</name>
    <dbReference type="NCBI Taxonomy" id="1603606"/>
    <lineage>
        <taxon>Bacteria</taxon>
        <taxon>Pseudomonadati</taxon>
        <taxon>Thermodesulfobacteriota</taxon>
        <taxon>Desulfuromonadia</taxon>
        <taxon>Desulfuromonadales</taxon>
        <taxon>Desulfuromonadaceae</taxon>
        <taxon>Desulfuromonas</taxon>
    </lineage>
</organism>
<feature type="domain" description="HMA" evidence="16">
    <location>
        <begin position="86"/>
        <end position="152"/>
    </location>
</feature>
<dbReference type="InterPro" id="IPR023214">
    <property type="entry name" value="HAD_sf"/>
</dbReference>
<dbReference type="PROSITE" id="PS50846">
    <property type="entry name" value="HMA_2"/>
    <property type="match status" value="1"/>
</dbReference>
<dbReference type="Gene3D" id="3.40.50.1000">
    <property type="entry name" value="HAD superfamily/HAD-like"/>
    <property type="match status" value="1"/>
</dbReference>
<feature type="transmembrane region" description="Helical" evidence="15">
    <location>
        <begin position="266"/>
        <end position="284"/>
    </location>
</feature>
<dbReference type="InterPro" id="IPR036412">
    <property type="entry name" value="HAD-like_sf"/>
</dbReference>